<gene>
    <name evidence="3" type="ORF">FNK824_LOCUS22902</name>
    <name evidence="4" type="ORF">OTI717_LOCUS31159</name>
    <name evidence="1" type="ORF">RFH988_LOCUS34152</name>
    <name evidence="2" type="ORF">SEV965_LOCUS31099</name>
</gene>
<dbReference type="Proteomes" id="UP000663823">
    <property type="component" value="Unassembled WGS sequence"/>
</dbReference>
<evidence type="ECO:0000313" key="3">
    <source>
        <dbReference type="EMBL" id="CAF3945212.1"/>
    </source>
</evidence>
<dbReference type="EMBL" id="CAJNOO010004603">
    <property type="protein sequence ID" value="CAF1387148.1"/>
    <property type="molecule type" value="Genomic_DNA"/>
</dbReference>
<evidence type="ECO:0000313" key="1">
    <source>
        <dbReference type="EMBL" id="CAF1387148.1"/>
    </source>
</evidence>
<dbReference type="Proteomes" id="UP000663882">
    <property type="component" value="Unassembled WGS sequence"/>
</dbReference>
<dbReference type="AlphaFoldDB" id="A0A819KII2"/>
<protein>
    <submittedName>
        <fullName evidence="3">Uncharacterized protein</fullName>
    </submittedName>
</protein>
<sequence length="111" mass="12374">MASKDVIISPTLLREAQTTVDWSFEDHPQLLNMGILKVHDSRPIAADEHIIYNTINLITTLNYSQPPETVLNELANIIKTSANDKIHIVYRVLKTLGGKAATKEIINALLN</sequence>
<dbReference type="Proteomes" id="UP000663889">
    <property type="component" value="Unassembled WGS sequence"/>
</dbReference>
<evidence type="ECO:0000313" key="2">
    <source>
        <dbReference type="EMBL" id="CAF1394250.1"/>
    </source>
</evidence>
<reference evidence="3" key="1">
    <citation type="submission" date="2021-02" db="EMBL/GenBank/DDBJ databases">
        <authorList>
            <person name="Nowell W R."/>
        </authorList>
    </citation>
    <scope>NUCLEOTIDE SEQUENCE</scope>
</reference>
<dbReference type="EMBL" id="CAJOBE010004739">
    <property type="protein sequence ID" value="CAF3945212.1"/>
    <property type="molecule type" value="Genomic_DNA"/>
</dbReference>
<name>A0A819KII2_9BILA</name>
<accession>A0A819KII2</accession>
<comment type="caution">
    <text evidence="3">The sequence shown here is derived from an EMBL/GenBank/DDBJ whole genome shotgun (WGS) entry which is preliminary data.</text>
</comment>
<dbReference type="EMBL" id="CAJOAX010008756">
    <property type="protein sequence ID" value="CAF4041608.1"/>
    <property type="molecule type" value="Genomic_DNA"/>
</dbReference>
<dbReference type="EMBL" id="CAJNOU010003504">
    <property type="protein sequence ID" value="CAF1394250.1"/>
    <property type="molecule type" value="Genomic_DNA"/>
</dbReference>
<evidence type="ECO:0000313" key="4">
    <source>
        <dbReference type="EMBL" id="CAF4041608.1"/>
    </source>
</evidence>
<evidence type="ECO:0000313" key="5">
    <source>
        <dbReference type="Proteomes" id="UP000663874"/>
    </source>
</evidence>
<dbReference type="Proteomes" id="UP000663874">
    <property type="component" value="Unassembled WGS sequence"/>
</dbReference>
<proteinExistence type="predicted"/>
<organism evidence="3 5">
    <name type="scientific">Rotaria sordida</name>
    <dbReference type="NCBI Taxonomy" id="392033"/>
    <lineage>
        <taxon>Eukaryota</taxon>
        <taxon>Metazoa</taxon>
        <taxon>Spiralia</taxon>
        <taxon>Gnathifera</taxon>
        <taxon>Rotifera</taxon>
        <taxon>Eurotatoria</taxon>
        <taxon>Bdelloidea</taxon>
        <taxon>Philodinida</taxon>
        <taxon>Philodinidae</taxon>
        <taxon>Rotaria</taxon>
    </lineage>
</organism>